<dbReference type="AlphaFoldDB" id="A0A921FAC6"/>
<reference evidence="1" key="2">
    <citation type="submission" date="2021-09" db="EMBL/GenBank/DDBJ databases">
        <authorList>
            <person name="Gilroy R."/>
        </authorList>
    </citation>
    <scope>NUCLEOTIDE SEQUENCE</scope>
    <source>
        <strain evidence="1">CHK174-6876</strain>
    </source>
</reference>
<name>A0A921FAC6_9LACO</name>
<sequence>MADKSVVQKTGFSHNWRNKVEIDTTGAMDPKNITESNFATLDNFMTGITPTPGDVIDSANYWVDEDNTNSEVTGHARTWAITGNVLQGDKACDYIQSLEDTDATGDAAKTLVRFTKANGVVKIYQCTIEDIVTIGGNGNAKSTLSFKIAANGVPATSNLNDGTDDGSDSGK</sequence>
<organism evidence="1 2">
    <name type="scientific">Ligilactobacillus acidipiscis</name>
    <dbReference type="NCBI Taxonomy" id="89059"/>
    <lineage>
        <taxon>Bacteria</taxon>
        <taxon>Bacillati</taxon>
        <taxon>Bacillota</taxon>
        <taxon>Bacilli</taxon>
        <taxon>Lactobacillales</taxon>
        <taxon>Lactobacillaceae</taxon>
        <taxon>Ligilactobacillus</taxon>
    </lineage>
</organism>
<gene>
    <name evidence="1" type="ORF">K8V00_05670</name>
</gene>
<protein>
    <submittedName>
        <fullName evidence="1">Uncharacterized protein</fullName>
    </submittedName>
</protein>
<accession>A0A921FAC6</accession>
<dbReference type="NCBIfam" id="NF047353">
    <property type="entry name" value="tube_lmo2291"/>
    <property type="match status" value="1"/>
</dbReference>
<evidence type="ECO:0000313" key="1">
    <source>
        <dbReference type="EMBL" id="HJE97092.1"/>
    </source>
</evidence>
<proteinExistence type="predicted"/>
<dbReference type="EMBL" id="DYXG01000055">
    <property type="protein sequence ID" value="HJE97092.1"/>
    <property type="molecule type" value="Genomic_DNA"/>
</dbReference>
<reference evidence="1" key="1">
    <citation type="journal article" date="2021" name="PeerJ">
        <title>Extensive microbial diversity within the chicken gut microbiome revealed by metagenomics and culture.</title>
        <authorList>
            <person name="Gilroy R."/>
            <person name="Ravi A."/>
            <person name="Getino M."/>
            <person name="Pursley I."/>
            <person name="Horton D.L."/>
            <person name="Alikhan N.F."/>
            <person name="Baker D."/>
            <person name="Gharbi K."/>
            <person name="Hall N."/>
            <person name="Watson M."/>
            <person name="Adriaenssens E.M."/>
            <person name="Foster-Nyarko E."/>
            <person name="Jarju S."/>
            <person name="Secka A."/>
            <person name="Antonio M."/>
            <person name="Oren A."/>
            <person name="Chaudhuri R.R."/>
            <person name="La Ragione R."/>
            <person name="Hildebrand F."/>
            <person name="Pallen M.J."/>
        </authorList>
    </citation>
    <scope>NUCLEOTIDE SEQUENCE</scope>
    <source>
        <strain evidence="1">CHK174-6876</strain>
    </source>
</reference>
<comment type="caution">
    <text evidence="1">The sequence shown here is derived from an EMBL/GenBank/DDBJ whole genome shotgun (WGS) entry which is preliminary data.</text>
</comment>
<dbReference type="Proteomes" id="UP000707535">
    <property type="component" value="Unassembled WGS sequence"/>
</dbReference>
<evidence type="ECO:0000313" key="2">
    <source>
        <dbReference type="Proteomes" id="UP000707535"/>
    </source>
</evidence>